<feature type="region of interest" description="Disordered" evidence="1">
    <location>
        <begin position="34"/>
        <end position="198"/>
    </location>
</feature>
<reference evidence="2 3" key="1">
    <citation type="journal article" date="2015" name="Genome Biol.">
        <title>Comparative genomics of Steinernema reveals deeply conserved gene regulatory networks.</title>
        <authorList>
            <person name="Dillman A.R."/>
            <person name="Macchietto M."/>
            <person name="Porter C.F."/>
            <person name="Rogers A."/>
            <person name="Williams B."/>
            <person name="Antoshechkin I."/>
            <person name="Lee M.M."/>
            <person name="Goodwin Z."/>
            <person name="Lu X."/>
            <person name="Lewis E.E."/>
            <person name="Goodrich-Blair H."/>
            <person name="Stock S.P."/>
            <person name="Adams B.J."/>
            <person name="Sternberg P.W."/>
            <person name="Mortazavi A."/>
        </authorList>
    </citation>
    <scope>NUCLEOTIDE SEQUENCE [LARGE SCALE GENOMIC DNA]</scope>
    <source>
        <strain evidence="2 3">ALL</strain>
    </source>
</reference>
<keyword evidence="3" id="KW-1185">Reference proteome</keyword>
<feature type="compositionally biased region" description="Basic and acidic residues" evidence="1">
    <location>
        <begin position="80"/>
        <end position="97"/>
    </location>
</feature>
<protein>
    <submittedName>
        <fullName evidence="2">Uncharacterized protein</fullName>
    </submittedName>
</protein>
<sequence>MNFEFDGFQSAAFCLVFQLAAAGLSLGFCCKKKKPEQASGSGVDSAKPPSSASTSKPETAGKKPVPSSEKSVMKPSSWKQIKEDPDLVSKDDYRMKTSESVMSKLGKKDEKKEGEAKTDRDKKKEDEKPKQGGKNGDKEPEKPSRKEKDKEEASKKPAVWSGKEKKVEKTKEECAPKKSDFAKPDILVGPNIFAGHNPNQKEEVEKSAFVGVGVASHAAEAEGTPKKTYNPNKSEFVAAR</sequence>
<name>A0A4U5PDP2_STECR</name>
<dbReference type="EMBL" id="AZBU02000002">
    <property type="protein sequence ID" value="TKR94373.1"/>
    <property type="molecule type" value="Genomic_DNA"/>
</dbReference>
<comment type="caution">
    <text evidence="2">The sequence shown here is derived from an EMBL/GenBank/DDBJ whole genome shotgun (WGS) entry which is preliminary data.</text>
</comment>
<dbReference type="Proteomes" id="UP000298663">
    <property type="component" value="Unassembled WGS sequence"/>
</dbReference>
<reference evidence="2 3" key="2">
    <citation type="journal article" date="2019" name="G3 (Bethesda)">
        <title>Hybrid Assembly of the Genome of the Entomopathogenic Nematode Steinernema carpocapsae Identifies the X-Chromosome.</title>
        <authorList>
            <person name="Serra L."/>
            <person name="Macchietto M."/>
            <person name="Macias-Munoz A."/>
            <person name="McGill C.J."/>
            <person name="Rodriguez I.M."/>
            <person name="Rodriguez B."/>
            <person name="Murad R."/>
            <person name="Mortazavi A."/>
        </authorList>
    </citation>
    <scope>NUCLEOTIDE SEQUENCE [LARGE SCALE GENOMIC DNA]</scope>
    <source>
        <strain evidence="2 3">ALL</strain>
    </source>
</reference>
<proteinExistence type="predicted"/>
<organism evidence="2 3">
    <name type="scientific">Steinernema carpocapsae</name>
    <name type="common">Entomopathogenic nematode</name>
    <dbReference type="NCBI Taxonomy" id="34508"/>
    <lineage>
        <taxon>Eukaryota</taxon>
        <taxon>Metazoa</taxon>
        <taxon>Ecdysozoa</taxon>
        <taxon>Nematoda</taxon>
        <taxon>Chromadorea</taxon>
        <taxon>Rhabditida</taxon>
        <taxon>Tylenchina</taxon>
        <taxon>Panagrolaimomorpha</taxon>
        <taxon>Strongyloidoidea</taxon>
        <taxon>Steinernematidae</taxon>
        <taxon>Steinernema</taxon>
    </lineage>
</organism>
<evidence type="ECO:0000313" key="3">
    <source>
        <dbReference type="Proteomes" id="UP000298663"/>
    </source>
</evidence>
<evidence type="ECO:0000313" key="2">
    <source>
        <dbReference type="EMBL" id="TKR94373.1"/>
    </source>
</evidence>
<feature type="compositionally biased region" description="Basic and acidic residues" evidence="1">
    <location>
        <begin position="106"/>
        <end position="155"/>
    </location>
</feature>
<accession>A0A4U5PDP2</accession>
<evidence type="ECO:0000256" key="1">
    <source>
        <dbReference type="SAM" id="MobiDB-lite"/>
    </source>
</evidence>
<feature type="compositionally biased region" description="Basic and acidic residues" evidence="1">
    <location>
        <begin position="162"/>
        <end position="183"/>
    </location>
</feature>
<feature type="compositionally biased region" description="Low complexity" evidence="1">
    <location>
        <begin position="45"/>
        <end position="58"/>
    </location>
</feature>
<gene>
    <name evidence="2" type="ORF">L596_008663</name>
</gene>
<feature type="region of interest" description="Disordered" evidence="1">
    <location>
        <begin position="218"/>
        <end position="240"/>
    </location>
</feature>
<dbReference type="AlphaFoldDB" id="A0A4U5PDP2"/>